<keyword evidence="3" id="KW-1185">Reference proteome</keyword>
<protein>
    <submittedName>
        <fullName evidence="2">M20 family metallopeptidase</fullName>
    </submittedName>
</protein>
<dbReference type="PANTHER" id="PTHR11014">
    <property type="entry name" value="PEPTIDASE M20 FAMILY MEMBER"/>
    <property type="match status" value="1"/>
</dbReference>
<dbReference type="PANTHER" id="PTHR11014:SF63">
    <property type="entry name" value="METALLOPEPTIDASE, PUTATIVE (AFU_ORTHOLOGUE AFUA_6G09600)-RELATED"/>
    <property type="match status" value="1"/>
</dbReference>
<dbReference type="PROSITE" id="PS51257">
    <property type="entry name" value="PROKAR_LIPOPROTEIN"/>
    <property type="match status" value="1"/>
</dbReference>
<dbReference type="InterPro" id="IPR017439">
    <property type="entry name" value="Amidohydrolase"/>
</dbReference>
<dbReference type="RefSeq" id="WP_379768160.1">
    <property type="nucleotide sequence ID" value="NZ_JBHSCL010000016.1"/>
</dbReference>
<keyword evidence="1" id="KW-0378">Hydrolase</keyword>
<evidence type="ECO:0000313" key="3">
    <source>
        <dbReference type="Proteomes" id="UP001595841"/>
    </source>
</evidence>
<proteinExistence type="predicted"/>
<dbReference type="EMBL" id="JBHSCL010000016">
    <property type="protein sequence ID" value="MFC4222244.1"/>
    <property type="molecule type" value="Genomic_DNA"/>
</dbReference>
<feature type="non-terminal residue" evidence="2">
    <location>
        <position position="159"/>
    </location>
</feature>
<comment type="caution">
    <text evidence="2">The sequence shown here is derived from an EMBL/GenBank/DDBJ whole genome shotgun (WGS) entry which is preliminary data.</text>
</comment>
<dbReference type="Pfam" id="PF01546">
    <property type="entry name" value="Peptidase_M20"/>
    <property type="match status" value="1"/>
</dbReference>
<evidence type="ECO:0000256" key="1">
    <source>
        <dbReference type="ARBA" id="ARBA00022801"/>
    </source>
</evidence>
<reference evidence="3" key="1">
    <citation type="journal article" date="2019" name="Int. J. Syst. Evol. Microbiol.">
        <title>The Global Catalogue of Microorganisms (GCM) 10K type strain sequencing project: providing services to taxonomists for standard genome sequencing and annotation.</title>
        <authorList>
            <consortium name="The Broad Institute Genomics Platform"/>
            <consortium name="The Broad Institute Genome Sequencing Center for Infectious Disease"/>
            <person name="Wu L."/>
            <person name="Ma J."/>
        </authorList>
    </citation>
    <scope>NUCLEOTIDE SEQUENCE [LARGE SCALE GENOMIC DNA]</scope>
    <source>
        <strain evidence="3">CGMCC 1.15774</strain>
    </source>
</reference>
<name>A0ABV8PT73_9FLAO</name>
<dbReference type="Gene3D" id="3.40.630.10">
    <property type="entry name" value="Zn peptidases"/>
    <property type="match status" value="1"/>
</dbReference>
<dbReference type="InterPro" id="IPR002933">
    <property type="entry name" value="Peptidase_M20"/>
</dbReference>
<evidence type="ECO:0000313" key="2">
    <source>
        <dbReference type="EMBL" id="MFC4222244.1"/>
    </source>
</evidence>
<dbReference type="Proteomes" id="UP001595841">
    <property type="component" value="Unassembled WGS sequence"/>
</dbReference>
<gene>
    <name evidence="2" type="ORF">ACFOWS_19000</name>
</gene>
<dbReference type="SUPFAM" id="SSF53187">
    <property type="entry name" value="Zn-dependent exopeptidases"/>
    <property type="match status" value="1"/>
</dbReference>
<accession>A0ABV8PT73</accession>
<sequence>MKLNNKFVSTVILLSLLLGCKTSEDKSIHQKIEKETEAIHGSLVQLRRHFHQYPELAGNEKRTSKVIAEYLSSLGLEVKTGVAGYGIIGILKGGTEGKNIAWRADMDALPNNFPDDVTFKSKNKGIQHGCGHDVHMAIGLGIAEILSKNKESISGTVYF</sequence>
<organism evidence="2 3">
    <name type="scientific">Flagellimonas marina</name>
    <dbReference type="NCBI Taxonomy" id="1775168"/>
    <lineage>
        <taxon>Bacteria</taxon>
        <taxon>Pseudomonadati</taxon>
        <taxon>Bacteroidota</taxon>
        <taxon>Flavobacteriia</taxon>
        <taxon>Flavobacteriales</taxon>
        <taxon>Flavobacteriaceae</taxon>
        <taxon>Flagellimonas</taxon>
    </lineage>
</organism>